<organism evidence="1 2">
    <name type="scientific">Arthrobotrys musiformis</name>
    <dbReference type="NCBI Taxonomy" id="47236"/>
    <lineage>
        <taxon>Eukaryota</taxon>
        <taxon>Fungi</taxon>
        <taxon>Dikarya</taxon>
        <taxon>Ascomycota</taxon>
        <taxon>Pezizomycotina</taxon>
        <taxon>Orbiliomycetes</taxon>
        <taxon>Orbiliales</taxon>
        <taxon>Orbiliaceae</taxon>
        <taxon>Arthrobotrys</taxon>
    </lineage>
</organism>
<protein>
    <submittedName>
        <fullName evidence="1">Uncharacterized protein</fullName>
    </submittedName>
</protein>
<proteinExistence type="predicted"/>
<gene>
    <name evidence="1" type="ORF">TWF481_003006</name>
</gene>
<reference evidence="1 2" key="1">
    <citation type="submission" date="2023-08" db="EMBL/GenBank/DDBJ databases">
        <authorList>
            <person name="Palmer J.M."/>
        </authorList>
    </citation>
    <scope>NUCLEOTIDE SEQUENCE [LARGE SCALE GENOMIC DNA]</scope>
    <source>
        <strain evidence="1 2">TWF481</strain>
    </source>
</reference>
<name>A0AAV9VRW9_9PEZI</name>
<dbReference type="AlphaFoldDB" id="A0AAV9VRW9"/>
<evidence type="ECO:0000313" key="1">
    <source>
        <dbReference type="EMBL" id="KAK6495961.1"/>
    </source>
</evidence>
<dbReference type="Proteomes" id="UP001370758">
    <property type="component" value="Unassembled WGS sequence"/>
</dbReference>
<accession>A0AAV9VRW9</accession>
<comment type="caution">
    <text evidence="1">The sequence shown here is derived from an EMBL/GenBank/DDBJ whole genome shotgun (WGS) entry which is preliminary data.</text>
</comment>
<dbReference type="EMBL" id="JAVHJL010000012">
    <property type="protein sequence ID" value="KAK6495961.1"/>
    <property type="molecule type" value="Genomic_DNA"/>
</dbReference>
<keyword evidence="2" id="KW-1185">Reference proteome</keyword>
<sequence length="201" mass="22923">MEIDISASEDFLKTPVVGDYTVGGIKEPLQELFEDLLDKYAMEEEEILNKIWNAKYGKWPKVNLPPLKSVSPASSPEYRYTLKSKFSKANLLKVPMRYRKERKLASFECGEEFESGNYFSKGQLVKLIITALLAANIVLKLTANYNYTHVLLSFTTDGERTYSAVFDTGFRYSALDRNFLEKVIEPAILLEKGDVKIEDLP</sequence>
<evidence type="ECO:0000313" key="2">
    <source>
        <dbReference type="Proteomes" id="UP001370758"/>
    </source>
</evidence>